<evidence type="ECO:0000256" key="1">
    <source>
        <dbReference type="SAM" id="SignalP"/>
    </source>
</evidence>
<dbReference type="EMBL" id="CP003190">
    <property type="protein sequence ID" value="AGL83211.1"/>
    <property type="molecule type" value="Genomic_DNA"/>
</dbReference>
<dbReference type="PANTHER" id="PTHR11803:SF59">
    <property type="entry name" value="ENDORIBONUCLEASE"/>
    <property type="match status" value="1"/>
</dbReference>
<gene>
    <name evidence="2" type="ORF">PFLCHA0_c14210</name>
</gene>
<proteinExistence type="predicted"/>
<protein>
    <submittedName>
        <fullName evidence="2">Endoribonuclease L-PSP family protein</fullName>
    </submittedName>
</protein>
<dbReference type="InterPro" id="IPR035959">
    <property type="entry name" value="RutC-like_sf"/>
</dbReference>
<evidence type="ECO:0000313" key="3">
    <source>
        <dbReference type="Proteomes" id="UP000013940"/>
    </source>
</evidence>
<dbReference type="CDD" id="cd06151">
    <property type="entry name" value="YjgF_YER057c_UK114_like_3"/>
    <property type="match status" value="1"/>
</dbReference>
<keyword evidence="1" id="KW-0732">Signal</keyword>
<dbReference type="GO" id="GO:0005829">
    <property type="term" value="C:cytosol"/>
    <property type="evidence" value="ECO:0007669"/>
    <property type="project" value="TreeGrafter"/>
</dbReference>
<reference evidence="3" key="1">
    <citation type="journal article" date="2014" name="Genome Announc.">
        <title>Full-genome sequence of the plant growth-promoting bacterium Pseudomonas protegens CHA0.</title>
        <authorList>
            <person name="Jousset A."/>
            <person name="Schuldes J."/>
            <person name="Keel C."/>
            <person name="Maurhofer M."/>
            <person name="Daniel R."/>
            <person name="Scheu S."/>
            <person name="Thuermer A."/>
        </authorList>
    </citation>
    <scope>NUCLEOTIDE SEQUENCE [LARGE SCALE GENOMIC DNA]</scope>
    <source>
        <strain evidence="3">DSM 19095 / LMG 27888 / CFBP 6595 / CHA0</strain>
    </source>
</reference>
<dbReference type="Gene3D" id="3.30.1330.40">
    <property type="entry name" value="RutC-like"/>
    <property type="match status" value="1"/>
</dbReference>
<dbReference type="KEGG" id="pprc:PFLCHA0_c14210"/>
<dbReference type="InterPro" id="IPR006175">
    <property type="entry name" value="YjgF/YER057c/UK114"/>
</dbReference>
<dbReference type="GeneID" id="57474404"/>
<dbReference type="Proteomes" id="UP000013940">
    <property type="component" value="Chromosome"/>
</dbReference>
<dbReference type="SUPFAM" id="SSF55298">
    <property type="entry name" value="YjgF-like"/>
    <property type="match status" value="1"/>
</dbReference>
<sequence>MSLKNTVVGLGLLFAASSSWAAGIQRVPSSYPNSPILQSVTLPANSEVTYLSGLLPDPVDPKASKEQIHAEGNTEAQARVVLRKVETILASQGLTLGDVVQLRIYLVGDPALGGKLDFDGLQVAFREFFGTQKQPLKPARTTVQVAGLVLPGALIEVETVAARAR</sequence>
<dbReference type="GO" id="GO:0019239">
    <property type="term" value="F:deaminase activity"/>
    <property type="evidence" value="ECO:0007669"/>
    <property type="project" value="TreeGrafter"/>
</dbReference>
<dbReference type="Pfam" id="PF01042">
    <property type="entry name" value="Ribonuc_L-PSP"/>
    <property type="match status" value="1"/>
</dbReference>
<name>A0A2C9EHT6_PSEPH</name>
<dbReference type="HOGENOM" id="CLU_120413_1_0_6"/>
<dbReference type="PANTHER" id="PTHR11803">
    <property type="entry name" value="2-IMINOBUTANOATE/2-IMINOPROPANOATE DEAMINASE RIDA"/>
    <property type="match status" value="1"/>
</dbReference>
<feature type="chain" id="PRO_5013130003" evidence="1">
    <location>
        <begin position="22"/>
        <end position="165"/>
    </location>
</feature>
<feature type="signal peptide" evidence="1">
    <location>
        <begin position="1"/>
        <end position="21"/>
    </location>
</feature>
<dbReference type="AlphaFoldDB" id="A0A2C9EHT6"/>
<evidence type="ECO:0000313" key="2">
    <source>
        <dbReference type="EMBL" id="AGL83211.1"/>
    </source>
</evidence>
<dbReference type="RefSeq" id="WP_015634471.1">
    <property type="nucleotide sequence ID" value="NC_021237.1"/>
</dbReference>
<accession>A0A2C9EHT6</accession>
<organism evidence="2 3">
    <name type="scientific">Pseudomonas protegens (strain DSM 19095 / LMG 27888 / CFBP 6595 / CHA0)</name>
    <dbReference type="NCBI Taxonomy" id="1124983"/>
    <lineage>
        <taxon>Bacteria</taxon>
        <taxon>Pseudomonadati</taxon>
        <taxon>Pseudomonadota</taxon>
        <taxon>Gammaproteobacteria</taxon>
        <taxon>Pseudomonadales</taxon>
        <taxon>Pseudomonadaceae</taxon>
        <taxon>Pseudomonas</taxon>
    </lineage>
</organism>
<dbReference type="eggNOG" id="COG0251">
    <property type="taxonomic scope" value="Bacteria"/>
</dbReference>